<feature type="non-terminal residue" evidence="1">
    <location>
        <position position="1"/>
    </location>
</feature>
<accession>A0A821U7L5</accession>
<dbReference type="EMBL" id="CAJOBP010071788">
    <property type="protein sequence ID" value="CAF4885390.1"/>
    <property type="molecule type" value="Genomic_DNA"/>
</dbReference>
<comment type="caution">
    <text evidence="1">The sequence shown here is derived from an EMBL/GenBank/DDBJ whole genome shotgun (WGS) entry which is preliminary data.</text>
</comment>
<organism evidence="1 2">
    <name type="scientific">Rotaria socialis</name>
    <dbReference type="NCBI Taxonomy" id="392032"/>
    <lineage>
        <taxon>Eukaryota</taxon>
        <taxon>Metazoa</taxon>
        <taxon>Spiralia</taxon>
        <taxon>Gnathifera</taxon>
        <taxon>Rotifera</taxon>
        <taxon>Eurotatoria</taxon>
        <taxon>Bdelloidea</taxon>
        <taxon>Philodinida</taxon>
        <taxon>Philodinidae</taxon>
        <taxon>Rotaria</taxon>
    </lineage>
</organism>
<evidence type="ECO:0000313" key="1">
    <source>
        <dbReference type="EMBL" id="CAF4885390.1"/>
    </source>
</evidence>
<gene>
    <name evidence="1" type="ORF">UJA718_LOCUS44869</name>
</gene>
<evidence type="ECO:0000313" key="2">
    <source>
        <dbReference type="Proteomes" id="UP000663873"/>
    </source>
</evidence>
<keyword evidence="2" id="KW-1185">Reference proteome</keyword>
<dbReference type="Proteomes" id="UP000663873">
    <property type="component" value="Unassembled WGS sequence"/>
</dbReference>
<name>A0A821U7L5_9BILA</name>
<proteinExistence type="predicted"/>
<reference evidence="1" key="1">
    <citation type="submission" date="2021-02" db="EMBL/GenBank/DDBJ databases">
        <authorList>
            <person name="Nowell W R."/>
        </authorList>
    </citation>
    <scope>NUCLEOTIDE SEQUENCE</scope>
</reference>
<sequence>PKANDADEEQIEKTMNYFDSLIDPYLSDQETNAENKSKLMSYD</sequence>
<protein>
    <submittedName>
        <fullName evidence="1">Uncharacterized protein</fullName>
    </submittedName>
</protein>
<dbReference type="AlphaFoldDB" id="A0A821U7L5"/>